<dbReference type="AlphaFoldDB" id="A0A964E3W8"/>
<dbReference type="Gene3D" id="2.40.160.10">
    <property type="entry name" value="Porin"/>
    <property type="match status" value="1"/>
</dbReference>
<gene>
    <name evidence="2" type="ORF">ACELLULO517_11350</name>
</gene>
<dbReference type="Proteomes" id="UP000721844">
    <property type="component" value="Unassembled WGS sequence"/>
</dbReference>
<reference evidence="2 3" key="1">
    <citation type="journal article" date="2021" name="Microorganisms">
        <title>Acidisoma silvae sp. nov. and Acidisomacellulosilytica sp. nov., Two Acidophilic Bacteria Isolated from Decaying Wood, Hydrolyzing Cellulose and Producing Poly-3-hydroxybutyrate.</title>
        <authorList>
            <person name="Mieszkin S."/>
            <person name="Pouder E."/>
            <person name="Uroz S."/>
            <person name="Simon-Colin C."/>
            <person name="Alain K."/>
        </authorList>
    </citation>
    <scope>NUCLEOTIDE SEQUENCE [LARGE SCALE GENOMIC DNA]</scope>
    <source>
        <strain evidence="2 3">HW T5.17</strain>
    </source>
</reference>
<sequence>MRKLLLATVATMGASLGLAAVAQAQTAAPGSVTVRLNGRVNWYAGIEGSTLDNIGGEKTSTTSFLGYLRLYPGFDGVAANGLHYGAGSEIRMNGGQSASSETLYVFQAYGYLGLPELGQVSFGQENGPTVLFETGTFEGFNDGAWWGDLPAIVPGAAEIAYPFVDSNFNQTSSKIVYLSPTLSGFQFAVGFTPNQNAENYVPATTSSSNPAYSQLSGGLPKNLLDIGGQFTKTFGAVGIQIGADYQYAGQVAYTGSADAANNLSYHNLNIVSGGATATVAGFTFGGNVVYGAFNGGAGAGSFQLEPDGGDAAIAFLMGLEYTAGPLVVGGSVFRFNTTGALPSGTEGDGVITSHGLTTGQQVNNGLALGGTYTLVPGVNLFVDYDYGWRSQGGYDFATGAAGSDNNRVQAQLFGVGTQIQW</sequence>
<feature type="chain" id="PRO_5037056425" description="Porin" evidence="1">
    <location>
        <begin position="25"/>
        <end position="421"/>
    </location>
</feature>
<dbReference type="RefSeq" id="WP_227307481.1">
    <property type="nucleotide sequence ID" value="NZ_JAESVA010000003.1"/>
</dbReference>
<protein>
    <recommendedName>
        <fullName evidence="4">Porin</fullName>
    </recommendedName>
</protein>
<keyword evidence="3" id="KW-1185">Reference proteome</keyword>
<accession>A0A964E3W8</accession>
<evidence type="ECO:0000313" key="3">
    <source>
        <dbReference type="Proteomes" id="UP000721844"/>
    </source>
</evidence>
<evidence type="ECO:0000256" key="1">
    <source>
        <dbReference type="SAM" id="SignalP"/>
    </source>
</evidence>
<comment type="caution">
    <text evidence="2">The sequence shown here is derived from an EMBL/GenBank/DDBJ whole genome shotgun (WGS) entry which is preliminary data.</text>
</comment>
<evidence type="ECO:0000313" key="2">
    <source>
        <dbReference type="EMBL" id="MCB8880831.1"/>
    </source>
</evidence>
<feature type="signal peptide" evidence="1">
    <location>
        <begin position="1"/>
        <end position="24"/>
    </location>
</feature>
<proteinExistence type="predicted"/>
<organism evidence="2 3">
    <name type="scientific">Acidisoma cellulosilyticum</name>
    <dbReference type="NCBI Taxonomy" id="2802395"/>
    <lineage>
        <taxon>Bacteria</taxon>
        <taxon>Pseudomonadati</taxon>
        <taxon>Pseudomonadota</taxon>
        <taxon>Alphaproteobacteria</taxon>
        <taxon>Acetobacterales</taxon>
        <taxon>Acidocellaceae</taxon>
        <taxon>Acidisoma</taxon>
    </lineage>
</organism>
<dbReference type="InterPro" id="IPR023614">
    <property type="entry name" value="Porin_dom_sf"/>
</dbReference>
<dbReference type="SUPFAM" id="SSF56935">
    <property type="entry name" value="Porins"/>
    <property type="match status" value="1"/>
</dbReference>
<dbReference type="EMBL" id="JAESVA010000003">
    <property type="protein sequence ID" value="MCB8880831.1"/>
    <property type="molecule type" value="Genomic_DNA"/>
</dbReference>
<keyword evidence="1" id="KW-0732">Signal</keyword>
<name>A0A964E3W8_9PROT</name>
<evidence type="ECO:0008006" key="4">
    <source>
        <dbReference type="Google" id="ProtNLM"/>
    </source>
</evidence>